<dbReference type="InterPro" id="IPR058537">
    <property type="entry name" value="TPR_TNPO3_IPO13_4th"/>
</dbReference>
<sequence length="823" mass="91036">MLRNSSRIVLGLCEHAVQSSSSSSTNNNNSSTTLSFDVATTEAVLSCLQSWIRIVDMDPQLLEKTVLVPWVFELLGDSTNGGFELAVDVVVELLRTYPSHRRGNEGLILSIIPKAMALGQDYDSVVGRGGVVSPFQKSIQEEDEDGMRGYCRIFTEMGESYSSLILSHEEMNQGALVELVLRCSAIPDPDIAGITLHFWYRFVMGLEELEPFEYRQIKIDSFSGQLLRLLSICTNLLRYPVGVEDLSADRLEDIEVNRSYFADTIDDCCRLLGGDAVLRNVGGALEEECHRVAALPQNRQPSDWHGIEAYLYAIQTIAMYVPSDEPQVIPFVMGLIPQLPTQVPLLRSTACRAVGKFAPWLGRHPSYLQPLLPYLAQGLSISKCAYSSAVAIREICENCQTMGDAALQLYDGIVAARDLQRGSAGSGEDFVIDLKNELEVLEGVCKAISTKLLNDSSISSDVINGYINHLAQPIMASMKVIASPEYSASPKQISAELSRLTVLVQHLRLPKQSSLSRSDFILSLMKESWPMLDSVSKKHPRDFTCGEKLCRLHKHAMRECGAASYAPMMEPLTDQIVKNFSLSLLSPYLYLASICVSEFGRNPAYSQLLFEMMANLSTSVFNSCRTADDLTAHPDVVEEFFYLAGRMTNYCPGPLVQSPLLNSLLQYAALGMKLDHRDANRGTLNFLEATVTYSLKLRTANARNAYEEASLAALEKAILAEGEPLVINLAQALLGDLPAYRLDHGSGSIAGVLFHLNMLCPQLLLQWIQPPLVSAPEHAKSAFLGSLQNQSSRRDEFNSNVRKFTSVCERSRKLQNSGDERRQ</sequence>
<organism evidence="6 7">
    <name type="scientific">Skeletonema marinoi</name>
    <dbReference type="NCBI Taxonomy" id="267567"/>
    <lineage>
        <taxon>Eukaryota</taxon>
        <taxon>Sar</taxon>
        <taxon>Stramenopiles</taxon>
        <taxon>Ochrophyta</taxon>
        <taxon>Bacillariophyta</taxon>
        <taxon>Coscinodiscophyceae</taxon>
        <taxon>Thalassiosirophycidae</taxon>
        <taxon>Thalassiosirales</taxon>
        <taxon>Skeletonemataceae</taxon>
        <taxon>Skeletonema</taxon>
        <taxon>Skeletonema marinoi-dohrnii complex</taxon>
    </lineage>
</organism>
<dbReference type="InterPro" id="IPR016024">
    <property type="entry name" value="ARM-type_fold"/>
</dbReference>
<dbReference type="Pfam" id="PF24139">
    <property type="entry name" value="TPR_TNPO3_IPO13_4th"/>
    <property type="match status" value="1"/>
</dbReference>
<dbReference type="InterPro" id="IPR011989">
    <property type="entry name" value="ARM-like"/>
</dbReference>
<evidence type="ECO:0000256" key="2">
    <source>
        <dbReference type="ARBA" id="ARBA00007991"/>
    </source>
</evidence>
<dbReference type="GO" id="GO:0006606">
    <property type="term" value="P:protein import into nucleus"/>
    <property type="evidence" value="ECO:0007669"/>
    <property type="project" value="TreeGrafter"/>
</dbReference>
<comment type="similarity">
    <text evidence="2">Belongs to the importin beta family.</text>
</comment>
<dbReference type="GO" id="GO:0005634">
    <property type="term" value="C:nucleus"/>
    <property type="evidence" value="ECO:0007669"/>
    <property type="project" value="UniProtKB-SubCell"/>
</dbReference>
<dbReference type="PANTHER" id="PTHR12363">
    <property type="entry name" value="TRANSPORTIN 3 AND IMPORTIN 13"/>
    <property type="match status" value="1"/>
</dbReference>
<comment type="caution">
    <text evidence="6">The sequence shown here is derived from an EMBL/GenBank/DDBJ whole genome shotgun (WGS) entry which is preliminary data.</text>
</comment>
<dbReference type="Proteomes" id="UP001224775">
    <property type="component" value="Unassembled WGS sequence"/>
</dbReference>
<keyword evidence="3" id="KW-0813">Transport</keyword>
<accession>A0AAD9DHJ0</accession>
<evidence type="ECO:0000313" key="6">
    <source>
        <dbReference type="EMBL" id="KAK1746309.1"/>
    </source>
</evidence>
<keyword evidence="4" id="KW-0653">Protein transport</keyword>
<evidence type="ECO:0000256" key="1">
    <source>
        <dbReference type="ARBA" id="ARBA00004123"/>
    </source>
</evidence>
<evidence type="ECO:0000256" key="4">
    <source>
        <dbReference type="ARBA" id="ARBA00022927"/>
    </source>
</evidence>
<gene>
    <name evidence="6" type="ORF">QTG54_002916</name>
</gene>
<keyword evidence="7" id="KW-1185">Reference proteome</keyword>
<keyword evidence="5" id="KW-0539">Nucleus</keyword>
<dbReference type="InterPro" id="IPR057942">
    <property type="entry name" value="TPR_TNPO3_IPO13_3rd"/>
</dbReference>
<dbReference type="Gene3D" id="1.25.10.10">
    <property type="entry name" value="Leucine-rich Repeat Variant"/>
    <property type="match status" value="1"/>
</dbReference>
<dbReference type="EMBL" id="JATAAI010000004">
    <property type="protein sequence ID" value="KAK1746309.1"/>
    <property type="molecule type" value="Genomic_DNA"/>
</dbReference>
<evidence type="ECO:0000256" key="5">
    <source>
        <dbReference type="ARBA" id="ARBA00023242"/>
    </source>
</evidence>
<dbReference type="GO" id="GO:0005737">
    <property type="term" value="C:cytoplasm"/>
    <property type="evidence" value="ECO:0007669"/>
    <property type="project" value="TreeGrafter"/>
</dbReference>
<evidence type="ECO:0000313" key="7">
    <source>
        <dbReference type="Proteomes" id="UP001224775"/>
    </source>
</evidence>
<dbReference type="Pfam" id="PF24140">
    <property type="entry name" value="TPR_TNPO3_IPO13_3rd"/>
    <property type="match status" value="1"/>
</dbReference>
<dbReference type="InterPro" id="IPR051345">
    <property type="entry name" value="Importin_beta-like_NTR"/>
</dbReference>
<evidence type="ECO:0008006" key="8">
    <source>
        <dbReference type="Google" id="ProtNLM"/>
    </source>
</evidence>
<dbReference type="AlphaFoldDB" id="A0AAD9DHJ0"/>
<comment type="subcellular location">
    <subcellularLocation>
        <location evidence="1">Nucleus</location>
    </subcellularLocation>
</comment>
<evidence type="ECO:0000256" key="3">
    <source>
        <dbReference type="ARBA" id="ARBA00022448"/>
    </source>
</evidence>
<dbReference type="Pfam" id="PF24138">
    <property type="entry name" value="TPR_TNPO3_IPO13_2nd"/>
    <property type="match status" value="1"/>
</dbReference>
<reference evidence="6" key="1">
    <citation type="submission" date="2023-06" db="EMBL/GenBank/DDBJ databases">
        <title>Survivors Of The Sea: Transcriptome response of Skeletonema marinoi to long-term dormancy.</title>
        <authorList>
            <person name="Pinder M.I.M."/>
            <person name="Kourtchenko O."/>
            <person name="Robertson E.K."/>
            <person name="Larsson T."/>
            <person name="Maumus F."/>
            <person name="Osuna-Cruz C.M."/>
            <person name="Vancaester E."/>
            <person name="Stenow R."/>
            <person name="Vandepoele K."/>
            <person name="Ploug H."/>
            <person name="Bruchert V."/>
            <person name="Godhe A."/>
            <person name="Topel M."/>
        </authorList>
    </citation>
    <scope>NUCLEOTIDE SEQUENCE</scope>
    <source>
        <strain evidence="6">R05AC</strain>
    </source>
</reference>
<dbReference type="SUPFAM" id="SSF48371">
    <property type="entry name" value="ARM repeat"/>
    <property type="match status" value="1"/>
</dbReference>
<dbReference type="InterPro" id="IPR057941">
    <property type="entry name" value="TPR_TNPO3_IPO13_2nd"/>
</dbReference>
<name>A0AAD9DHJ0_9STRA</name>
<dbReference type="PANTHER" id="PTHR12363:SF33">
    <property type="entry name" value="IMPORTIN-13"/>
    <property type="match status" value="1"/>
</dbReference>
<proteinExistence type="inferred from homology"/>
<protein>
    <recommendedName>
        <fullName evidence="8">Exportin-1/Importin-beta-like domain-containing protein</fullName>
    </recommendedName>
</protein>